<protein>
    <submittedName>
        <fullName evidence="3">DUF4038 domain-containing protein</fullName>
    </submittedName>
</protein>
<gene>
    <name evidence="3" type="ORF">JKJ07_04550</name>
</gene>
<dbReference type="SUPFAM" id="SSF51445">
    <property type="entry name" value="(Trans)glycosidases"/>
    <property type="match status" value="1"/>
</dbReference>
<evidence type="ECO:0000259" key="2">
    <source>
        <dbReference type="Pfam" id="PF16586"/>
    </source>
</evidence>
<dbReference type="PANTHER" id="PTHR37836:SF3">
    <property type="entry name" value="ENDOGLUCANASE"/>
    <property type="match status" value="1"/>
</dbReference>
<dbReference type="Proteomes" id="UP000598996">
    <property type="component" value="Unassembled WGS sequence"/>
</dbReference>
<dbReference type="EMBL" id="JAENHO010000001">
    <property type="protein sequence ID" value="MBL7253575.1"/>
    <property type="molecule type" value="Genomic_DNA"/>
</dbReference>
<evidence type="ECO:0000259" key="1">
    <source>
        <dbReference type="Pfam" id="PF13204"/>
    </source>
</evidence>
<dbReference type="Pfam" id="PF13204">
    <property type="entry name" value="Apiosidase"/>
    <property type="match status" value="1"/>
</dbReference>
<dbReference type="InterPro" id="IPR025277">
    <property type="entry name" value="Apiosidase-like_cat_dom"/>
</dbReference>
<dbReference type="InterPro" id="IPR032260">
    <property type="entry name" value="DUF5060"/>
</dbReference>
<comment type="caution">
    <text evidence="3">The sequence shown here is derived from an EMBL/GenBank/DDBJ whole genome shotgun (WGS) entry which is preliminary data.</text>
</comment>
<feature type="domain" description="Apiosidase-like catalytic" evidence="1">
    <location>
        <begin position="106"/>
        <end position="427"/>
    </location>
</feature>
<evidence type="ECO:0000313" key="3">
    <source>
        <dbReference type="EMBL" id="MBL7253575.1"/>
    </source>
</evidence>
<dbReference type="InterPro" id="IPR017853">
    <property type="entry name" value="GH"/>
</dbReference>
<name>A0ABS1VH07_9ACTN</name>
<keyword evidence="4" id="KW-1185">Reference proteome</keyword>
<organism evidence="3 4">
    <name type="scientific">Paractinoplanes lichenicola</name>
    <dbReference type="NCBI Taxonomy" id="2802976"/>
    <lineage>
        <taxon>Bacteria</taxon>
        <taxon>Bacillati</taxon>
        <taxon>Actinomycetota</taxon>
        <taxon>Actinomycetes</taxon>
        <taxon>Micromonosporales</taxon>
        <taxon>Micromonosporaceae</taxon>
        <taxon>Paractinoplanes</taxon>
    </lineage>
</organism>
<sequence length="517" mass="57051">MRVHPWREAEITLTASRALPDPYGSIDVWAQFTHTDGTVLRRPAFYDGGQTWRVRFASPVGHGTWHWSTTATVADPGLHAVSGHLDVAAADSTDPFHRHGFWRMSPGGRSLVHADGTPALLVADTAWALPWRATPDDVRVYARDRQAKGFNAVLLMTVQPDMRATGPRDRSADEGFDVGFEDLPTGRLNELNPGYFQYLDGLLDILAEHGLVPVLQPVFQGFGWKGLDVAGTVVPPHEYARYCRYLVARYGARPAVYLVGADGAGTEPQIEAGGRAVHDSDCYGQPTGIHYRPHARANAHQDAPWLDFQWCQTGHGGEHVPERVADMWRETPVKAVANGEPSYERTGHPDVAAGWWQGHEAWSNLCAGSTMGVVYGAANIWQWVHRDGEPGHAPYFLAPKGSWRDALDYEGSAYVGLIGKILRELPTTDMVPEWETFLSPRSVLVAGLLHIVYQENGAALRMLQERGTPPDYRIVDPRTGRITGTGRLRSGETIDADPDRQPRVVIFHAPVVVFHAP</sequence>
<dbReference type="Gene3D" id="2.60.40.10">
    <property type="entry name" value="Immunoglobulins"/>
    <property type="match status" value="1"/>
</dbReference>
<dbReference type="Pfam" id="PF16586">
    <property type="entry name" value="DUF5060"/>
    <property type="match status" value="1"/>
</dbReference>
<evidence type="ECO:0000313" key="4">
    <source>
        <dbReference type="Proteomes" id="UP000598996"/>
    </source>
</evidence>
<dbReference type="Gene3D" id="3.20.20.80">
    <property type="entry name" value="Glycosidases"/>
    <property type="match status" value="1"/>
</dbReference>
<accession>A0ABS1VH07</accession>
<feature type="domain" description="DUF5060" evidence="2">
    <location>
        <begin position="3"/>
        <end position="71"/>
    </location>
</feature>
<dbReference type="PANTHER" id="PTHR37836">
    <property type="entry name" value="LMO1036 PROTEIN"/>
    <property type="match status" value="1"/>
</dbReference>
<proteinExistence type="predicted"/>
<dbReference type="InterPro" id="IPR013783">
    <property type="entry name" value="Ig-like_fold"/>
</dbReference>
<dbReference type="RefSeq" id="WP_202989914.1">
    <property type="nucleotide sequence ID" value="NZ_JAENHO010000001.1"/>
</dbReference>
<reference evidence="3 4" key="1">
    <citation type="submission" date="2021-01" db="EMBL/GenBank/DDBJ databases">
        <title>Actinoplanes sp. nov. LDG1-01 isolated from lichen.</title>
        <authorList>
            <person name="Saeng-In P."/>
            <person name="Phongsopitanun W."/>
            <person name="Kanchanasin P."/>
            <person name="Yuki M."/>
            <person name="Kudo T."/>
            <person name="Ohkuma M."/>
            <person name="Tanasupawat S."/>
        </authorList>
    </citation>
    <scope>NUCLEOTIDE SEQUENCE [LARGE SCALE GENOMIC DNA]</scope>
    <source>
        <strain evidence="3 4">LDG1-01</strain>
    </source>
</reference>